<dbReference type="PROSITE" id="PS50222">
    <property type="entry name" value="EF_HAND_2"/>
    <property type="match status" value="2"/>
</dbReference>
<gene>
    <name evidence="4" type="primary">Calmodulin</name>
    <name evidence="4" type="ORF">AK812_SmicGene2780</name>
</gene>
<feature type="domain" description="EF-hand" evidence="2">
    <location>
        <begin position="3315"/>
        <end position="3350"/>
    </location>
</feature>
<dbReference type="Pfam" id="PF02825">
    <property type="entry name" value="WWE"/>
    <property type="match status" value="1"/>
</dbReference>
<dbReference type="InterPro" id="IPR002156">
    <property type="entry name" value="RNaseH_domain"/>
</dbReference>
<feature type="compositionally biased region" description="Basic and acidic residues" evidence="1">
    <location>
        <begin position="692"/>
        <end position="703"/>
    </location>
</feature>
<feature type="domain" description="RNase H type-1" evidence="3">
    <location>
        <begin position="1935"/>
        <end position="2095"/>
    </location>
</feature>
<feature type="compositionally biased region" description="Low complexity" evidence="1">
    <location>
        <begin position="451"/>
        <end position="462"/>
    </location>
</feature>
<dbReference type="Gene3D" id="3.60.10.10">
    <property type="entry name" value="Endonuclease/exonuclease/phosphatase"/>
    <property type="match status" value="1"/>
</dbReference>
<feature type="region of interest" description="Disordered" evidence="1">
    <location>
        <begin position="663"/>
        <end position="708"/>
    </location>
</feature>
<dbReference type="OrthoDB" id="420610at2759"/>
<sequence length="3486" mass="377852">MALAQLAYRCTFIDVMDAKTDCADRRTRARSLSPTRTSASPEPLMQDVWAHRHLRTLRQGRSATIVDAPVPSRGSVGHPALCNKPCVCVARQGHCQKGWACGFCHCEHDDPKPDKKQRLLMSTMPRPELLSLLADLLRERAEQDGLHDVSFALAVLQRMNFSGILSTAARKCEGRSKAVVLQELSALRQSARLGAFEAVGQEASRRGAPIRDADDKPLEPGPTICIKVPEGAAGSVIQVRVPEGARAGQPMLVPVPAAAGKLLKKPQIRAARGADPTPAPSAPPAPAAGGEPAKKRAGALARKSQRASEARIPGEHRALCIIYSLGLTEYGEASPWTETTRACVASQTTQAPYTFPYTATKRGIWLDLPFTTNAGKGETQTGAASFGKCAEWWTTARHGSLAVSAVQCTVQSIGRVLCSMWEPRRRGRGKGDHAKGKDEQVKGGKGPQQEPATTATSSKAPTLEALPQPPKAAVVSAPKNALATATSSTSPAEKQLDALVKALRSSKGQIPQEAQQMLDQLQQTQTQQEAKSMHRAVSQQSTAKKEIEKIKTARALYLQHWSQYIQGLADLLQQQMEEQEAVLTSFDDKEAQWQEALAKASMELQQLTKPGAPQEISDTEADMEAAEEQVDRAIAEEQQEEQRREAQKQQNQQVKVTLENLRQQAQARADEATREGSRTPRRQSSQAAEPGAETKDEKAEAKAAAENYVPESSVSAIDGDGRLLQQAQLRPSTPILTMLPVAACAGVAQHGYYQVDAKLMPESLMQPCQLPLVGCPLPSLRLHLSSQIPIYPAELDRPEVRGRMLTDFAWITGHRAAGAVAEGEGQFDRYAVFDTAYHMRIRHLPRGWTLEHLVSELLSLYPRLNGVTFLQDKLGGLPSVQVSVTMRDFAVTQAVLPVDFRGFEGRICTIRVTPGLQPDEVRDICRVQCPQDRLPRRPFSIVRSDGRPLEIPPLPARPPDHGVGVARDIFDGEVDPLRLGPQHLADEDLRDVTSTTTTTIDPDLQTRPVHRPLHLSGVELLPSGVRSAYCARCLPGGEVVAVPFCSGMELPDIIQAILHEIPDCRSSLDPLVEAGEIYVQDCNGFVIEQLFGVLPAHQWLALRRGRPPFAGALSICTSTTTTPPAIADAASADNTAAVPANEWPSPRPVPAEPPALLFKNNVAASLKAGSVHSAGPQLLPTYLGDARFQHGPVCDFSWGTDDEQQDTEMFTVFDVVRHWTVQRRDRHATLPHLIEAAVRAAPFGVRSVHILTVPVAGLPKPQMSLGRDRDPAAMWPLPWDLRPVGGDIRTAGHFPGEELAEFAGKVQQLQPDLPRLRDDMVSGQVAVTDALGFVGGALSMDLEQVQYFQVESHLAARLHVDTLAAMHTGPNALGGIPTSTTTTNPVGRPIGVIYRVVLLWGDCSAQEQIWPPCRQLDGILSRLVRDVFACAPRHPPSHEVLVTLAKEQPPLTDGIQEILFFVLGPDYDACPVVVVDERAGGHGLQATRLSHRARCDSLVNPAWRREGVSLVVNGAPENLAQRCADTGDLLQFADQRGRPRSRPLASLFDAFPALVPYAWPLSVGPRSDQLNVTGTARERRTAQGMWRHKEGACLVLGPSHGPVCFRLGVPVVPSRVEAAQGLALLDWRCPAHLTSLHETALIAPNRATFATALPAAPFCTVLIAHMDWPAHQTILLILPKAIVVGPLPVRPRSLCRRPARDWRDGDVISVTEVADAAIPAYEALAAAEIPHSIPICPPASAAGQDLIAPPARVPSLTVARADTPIGEHIGWSRVPRPRPQSSDEPSSSAGGSGLSLLQTDVKLKRAIAADAGLPVARSRVQVDAARSQPVLPHVLIPTPLGRRRVANCTDAPAPRSEVSPKALHGNVHAPSSAPPQVLNLSAQLPPPSAEQELSRVIQSLRAPWQHHWRGDLCSVPSLPVCFLKALHHCVPRLDVIQHVHIFTDGSFISEGGRAACGWGVCTVFEGVHHGATAFAFAGYAGGPIDAFLQRPLGADNTSYFAEVAAAIVAVTWQLSLPSSFPATLWYDCQAVGGVIDGSMSPKGGQGCLSLASRLRAVVHLVESVRGCPCNAKWLPSHTGNPFNELADCVAKAGARFQLGESCLPDVFWALLQSPLLPWAWMLHCGDPSLPRLTQILDGAYEEGDIPPADCIPSPCPPAPSQITARVVAKVCSCNVQTLKDKKPLVIQQFLERKVHIAGLQETRLTRATEIQGAAFFEFFTAAQDGEGGCALLFNRRIPYAWKGLQPLFFERTHFTCVHSSHRLLVIRVKAPLLDVLVVSAHAPQSGHGAEAVEAWWHEFMRAPWLRLHQGRIIACIDANAQLGSVESQSVGRHAGVTETHAGSLLREWLDLAQAFLPATFYNQVAMDPEETHENRVAAQQKHFASLEAGVLCQPEDLRIAGQCVPPEARFSAADLPTLLDLEQSIRSFRKGKAPGPDGIPDWVWTLDVAKSAKALLPVCIRLSEPIACKSTCLISLFKGKGSPSLVENHRAIALMNGPGKLFRKQLRPALIKAMPHSEFLQGGLPGSLLQGPHHIVRTHGAIALALRLSAAAVFIDVASAYYRVVRQAFVQGIGNDAEVCQILDRLGVSPSSFHTICQWLAGAHLLEKATPHQQRLLREFLHNTHFVLRGDSQLVRTHAGTRPGDSIADLLFALVQADFMQDTRKQLCQAGLLNDQISQLAFGEDKLIAPTWADDSVILQSAPTAELQVQKTRLSMGIVHAEFIRRAMKPNYTQGKTEVVFALRGHGAPAWRQKLLVRQGGLLSFPTEQGEQSVHCVRHYVHLGGYVQDRPAHLTDILRHMATAQAAIKPLRRPVLRDENIPLKVRRMCLQSLAFSCASTTAPTWGRLTIAEDKAWRVGFVKLTRTLGRDDRWTGKPSLPDESAVCRHFGMPAPRVYLRQQRLLHFQRLALSQQALMDMLMAEYQCSEQSWLGLLKLDVEWACNLGLIKRAMLDDFPLSLAEWALHEPAAFRTAVRRAAKATKHPAYEPDWAPKPAPAHRFAVHRELCDARLWKAPSPVLMTQLAPLFLLSSFADPVSQQWEVWQSPARDTVADIATDVGDAVGDVATDVGAAWWHIGAGASITTMSESTQIVVAVVPPRQSPRHAAAAVRNVERVHFVTLAGVLFWALAQSFVQPRCAELAVRLAGASTFAIACARLATRGLPFSSVLTKLHAGAKIPALQLHGYLPKRKNEDKKLKTAYMSGQRTARFNMPRGQSEKYEVNFKNMTQENLVSGGSREIRAPYRMEAPSGPIRDANDKPMEPGPTICIKVPEGAAGTIIQVPHPKAKGQFFEVKVPVGARAGQPMLVPVPSWEGRMDPVREQFRKWDKDGKGFISFAELAELIVQLNPALTKAEINDLIMSTDKNSDYQISYDEFASFLEGAPGKKPAPAGGTDPAPADPAAPADPGADPAAKPKGWSTGAKVAAGVGGAAAVAGVAGLCVAGALLADGDGLEGLGDAVGDIATDAGEWIGGAAEDVGDFVMDLF</sequence>
<feature type="compositionally biased region" description="Basic and acidic residues" evidence="1">
    <location>
        <begin position="668"/>
        <end position="678"/>
    </location>
</feature>
<dbReference type="SMART" id="SM00054">
    <property type="entry name" value="EFh"/>
    <property type="match status" value="2"/>
</dbReference>
<feature type="region of interest" description="Disordered" evidence="1">
    <location>
        <begin position="3384"/>
        <end position="3417"/>
    </location>
</feature>
<dbReference type="Gene3D" id="1.10.238.10">
    <property type="entry name" value="EF-hand"/>
    <property type="match status" value="1"/>
</dbReference>
<feature type="region of interest" description="Disordered" evidence="1">
    <location>
        <begin position="1767"/>
        <end position="1794"/>
    </location>
</feature>
<dbReference type="InterPro" id="IPR011992">
    <property type="entry name" value="EF-hand-dom_pair"/>
</dbReference>
<dbReference type="CDD" id="cd00051">
    <property type="entry name" value="EFh"/>
    <property type="match status" value="1"/>
</dbReference>
<dbReference type="Proteomes" id="UP000186817">
    <property type="component" value="Unassembled WGS sequence"/>
</dbReference>
<organism evidence="4 5">
    <name type="scientific">Symbiodinium microadriaticum</name>
    <name type="common">Dinoflagellate</name>
    <name type="synonym">Zooxanthella microadriatica</name>
    <dbReference type="NCBI Taxonomy" id="2951"/>
    <lineage>
        <taxon>Eukaryota</taxon>
        <taxon>Sar</taxon>
        <taxon>Alveolata</taxon>
        <taxon>Dinophyceae</taxon>
        <taxon>Suessiales</taxon>
        <taxon>Symbiodiniaceae</taxon>
        <taxon>Symbiodinium</taxon>
    </lineage>
</organism>
<dbReference type="Pfam" id="PF13499">
    <property type="entry name" value="EF-hand_7"/>
    <property type="match status" value="1"/>
</dbReference>
<evidence type="ECO:0000313" key="5">
    <source>
        <dbReference type="Proteomes" id="UP000186817"/>
    </source>
</evidence>
<dbReference type="InterPro" id="IPR004170">
    <property type="entry name" value="WWE_dom"/>
</dbReference>
<feature type="region of interest" description="Disordered" evidence="1">
    <location>
        <begin position="269"/>
        <end position="310"/>
    </location>
</feature>
<dbReference type="PROSITE" id="PS50879">
    <property type="entry name" value="RNASE_H_1"/>
    <property type="match status" value="1"/>
</dbReference>
<protein>
    <submittedName>
        <fullName evidence="4">Calmodulin</fullName>
    </submittedName>
</protein>
<dbReference type="InterPro" id="IPR002048">
    <property type="entry name" value="EF_hand_dom"/>
</dbReference>
<feature type="compositionally biased region" description="Low complexity" evidence="1">
    <location>
        <begin position="1782"/>
        <end position="1794"/>
    </location>
</feature>
<dbReference type="InterPro" id="IPR036691">
    <property type="entry name" value="Endo/exonu/phosph_ase_sf"/>
</dbReference>
<feature type="domain" description="EF-hand" evidence="2">
    <location>
        <begin position="3351"/>
        <end position="3386"/>
    </location>
</feature>
<dbReference type="Gene3D" id="3.30.420.10">
    <property type="entry name" value="Ribonuclease H-like superfamily/Ribonuclease H"/>
    <property type="match status" value="1"/>
</dbReference>
<evidence type="ECO:0000259" key="3">
    <source>
        <dbReference type="PROSITE" id="PS50879"/>
    </source>
</evidence>
<proteinExistence type="predicted"/>
<evidence type="ECO:0000313" key="4">
    <source>
        <dbReference type="EMBL" id="OLQ13171.1"/>
    </source>
</evidence>
<dbReference type="EMBL" id="LSRX01000031">
    <property type="protein sequence ID" value="OLQ13171.1"/>
    <property type="molecule type" value="Genomic_DNA"/>
</dbReference>
<dbReference type="GO" id="GO:0005509">
    <property type="term" value="F:calcium ion binding"/>
    <property type="evidence" value="ECO:0007669"/>
    <property type="project" value="InterPro"/>
</dbReference>
<dbReference type="InterPro" id="IPR036397">
    <property type="entry name" value="RNaseH_sf"/>
</dbReference>
<dbReference type="SUPFAM" id="SSF53098">
    <property type="entry name" value="Ribonuclease H-like"/>
    <property type="match status" value="1"/>
</dbReference>
<dbReference type="SUPFAM" id="SSF47473">
    <property type="entry name" value="EF-hand"/>
    <property type="match status" value="1"/>
</dbReference>
<feature type="compositionally biased region" description="Basic and acidic residues" evidence="1">
    <location>
        <begin position="429"/>
        <end position="442"/>
    </location>
</feature>
<feature type="region of interest" description="Disordered" evidence="1">
    <location>
        <begin position="424"/>
        <end position="478"/>
    </location>
</feature>
<dbReference type="GO" id="GO:0004523">
    <property type="term" value="F:RNA-DNA hybrid ribonuclease activity"/>
    <property type="evidence" value="ECO:0007669"/>
    <property type="project" value="InterPro"/>
</dbReference>
<name>A0A1Q9F0H2_SYMMI</name>
<reference evidence="4 5" key="1">
    <citation type="submission" date="2016-02" db="EMBL/GenBank/DDBJ databases">
        <title>Genome analysis of coral dinoflagellate symbionts highlights evolutionary adaptations to a symbiotic lifestyle.</title>
        <authorList>
            <person name="Aranda M."/>
            <person name="Li Y."/>
            <person name="Liew Y.J."/>
            <person name="Baumgarten S."/>
            <person name="Simakov O."/>
            <person name="Wilson M."/>
            <person name="Piel J."/>
            <person name="Ashoor H."/>
            <person name="Bougouffa S."/>
            <person name="Bajic V.B."/>
            <person name="Ryu T."/>
            <person name="Ravasi T."/>
            <person name="Bayer T."/>
            <person name="Micklem G."/>
            <person name="Kim H."/>
            <person name="Bhak J."/>
            <person name="Lajeunesse T.C."/>
            <person name="Voolstra C.R."/>
        </authorList>
    </citation>
    <scope>NUCLEOTIDE SEQUENCE [LARGE SCALE GENOMIC DNA]</scope>
    <source>
        <strain evidence="4 5">CCMP2467</strain>
    </source>
</reference>
<evidence type="ECO:0000256" key="1">
    <source>
        <dbReference type="SAM" id="MobiDB-lite"/>
    </source>
</evidence>
<dbReference type="SUPFAM" id="SSF56219">
    <property type="entry name" value="DNase I-like"/>
    <property type="match status" value="1"/>
</dbReference>
<evidence type="ECO:0000259" key="2">
    <source>
        <dbReference type="PROSITE" id="PS50222"/>
    </source>
</evidence>
<accession>A0A1Q9F0H2</accession>
<comment type="caution">
    <text evidence="4">The sequence shown here is derived from an EMBL/GenBank/DDBJ whole genome shotgun (WGS) entry which is preliminary data.</text>
</comment>
<dbReference type="GO" id="GO:0003676">
    <property type="term" value="F:nucleic acid binding"/>
    <property type="evidence" value="ECO:0007669"/>
    <property type="project" value="InterPro"/>
</dbReference>
<feature type="compositionally biased region" description="Pro residues" evidence="1">
    <location>
        <begin position="277"/>
        <end position="286"/>
    </location>
</feature>
<dbReference type="InterPro" id="IPR012337">
    <property type="entry name" value="RNaseH-like_sf"/>
</dbReference>
<keyword evidence="5" id="KW-1185">Reference proteome</keyword>